<keyword evidence="7" id="KW-0233">DNA recombination</keyword>
<dbReference type="SUPFAM" id="SSF56300">
    <property type="entry name" value="Metallo-dependent phosphatases"/>
    <property type="match status" value="1"/>
</dbReference>
<name>A0ABT7UAZ8_9FIRM</name>
<reference evidence="10" key="2">
    <citation type="submission" date="2023-06" db="EMBL/GenBank/DDBJ databases">
        <authorList>
            <person name="Zeman M."/>
            <person name="Kubasova T."/>
            <person name="Jahodarova E."/>
            <person name="Nykrynova M."/>
            <person name="Rychlik I."/>
        </authorList>
    </citation>
    <scope>NUCLEOTIDE SEQUENCE</scope>
    <source>
        <strain evidence="10">ET39</strain>
    </source>
</reference>
<feature type="domain" description="Calcineurin-like phosphoesterase" evidence="8">
    <location>
        <begin position="1"/>
        <end position="215"/>
    </location>
</feature>
<comment type="function">
    <text evidence="7">SbcCD cleaves DNA hairpin structures. These structures can inhibit DNA replication and are intermediates in certain DNA recombination reactions. The complex acts as a 3'-&gt;5' double strand exonuclease that can open hairpins. It also has a 5' single-strand endonuclease activity.</text>
</comment>
<dbReference type="NCBIfam" id="TIGR00619">
    <property type="entry name" value="sbcd"/>
    <property type="match status" value="1"/>
</dbReference>
<dbReference type="PANTHER" id="PTHR30337">
    <property type="entry name" value="COMPONENT OF ATP-DEPENDENT DSDNA EXONUCLEASE"/>
    <property type="match status" value="1"/>
</dbReference>
<keyword evidence="7" id="KW-0235">DNA replication</keyword>
<evidence type="ECO:0000313" key="11">
    <source>
        <dbReference type="Proteomes" id="UP001529340"/>
    </source>
</evidence>
<keyword evidence="4 7" id="KW-0540">Nuclease</keyword>
<dbReference type="EMBL" id="JAUDCG010000013">
    <property type="protein sequence ID" value="MDM8156811.1"/>
    <property type="molecule type" value="Genomic_DNA"/>
</dbReference>
<organism evidence="10 11">
    <name type="scientific">Amedibacillus dolichus</name>
    <dbReference type="NCBI Taxonomy" id="31971"/>
    <lineage>
        <taxon>Bacteria</taxon>
        <taxon>Bacillati</taxon>
        <taxon>Bacillota</taxon>
        <taxon>Erysipelotrichia</taxon>
        <taxon>Erysipelotrichales</taxon>
        <taxon>Erysipelotrichaceae</taxon>
        <taxon>Amedibacillus</taxon>
    </lineage>
</organism>
<dbReference type="InterPro" id="IPR026843">
    <property type="entry name" value="SbcD_C"/>
</dbReference>
<dbReference type="Proteomes" id="UP001529340">
    <property type="component" value="Unassembled WGS sequence"/>
</dbReference>
<keyword evidence="7" id="KW-0255">Endonuclease</keyword>
<comment type="similarity">
    <text evidence="1 7">Belongs to the SbcD family.</text>
</comment>
<dbReference type="Pfam" id="PF12320">
    <property type="entry name" value="SbcD_C"/>
    <property type="match status" value="1"/>
</dbReference>
<dbReference type="InterPro" id="IPR041796">
    <property type="entry name" value="Mre11_N"/>
</dbReference>
<dbReference type="InterPro" id="IPR029052">
    <property type="entry name" value="Metallo-depent_PP-like"/>
</dbReference>
<evidence type="ECO:0000256" key="4">
    <source>
        <dbReference type="ARBA" id="ARBA00022722"/>
    </source>
</evidence>
<evidence type="ECO:0000256" key="6">
    <source>
        <dbReference type="ARBA" id="ARBA00022839"/>
    </source>
</evidence>
<evidence type="ECO:0000259" key="9">
    <source>
        <dbReference type="Pfam" id="PF12320"/>
    </source>
</evidence>
<evidence type="ECO:0000256" key="5">
    <source>
        <dbReference type="ARBA" id="ARBA00022801"/>
    </source>
</evidence>
<protein>
    <recommendedName>
        <fullName evidence="3 7">Nuclease SbcCD subunit D</fullName>
    </recommendedName>
</protein>
<evidence type="ECO:0000256" key="1">
    <source>
        <dbReference type="ARBA" id="ARBA00010555"/>
    </source>
</evidence>
<keyword evidence="5 7" id="KW-0378">Hydrolase</keyword>
<dbReference type="InterPro" id="IPR050535">
    <property type="entry name" value="DNA_Repair-Maintenance_Comp"/>
</dbReference>
<proteinExistence type="inferred from homology"/>
<evidence type="ECO:0000313" key="10">
    <source>
        <dbReference type="EMBL" id="MDM8156811.1"/>
    </source>
</evidence>
<sequence length="375" mass="42626">MKLLHLADLHLGKVVRGFSMLEDQRYLLRQIVETAKSEAVDVVLIAGDVYDKHFPSEEAVTLLDDFLSELRTCGLRIMMIAGNHDSRVRLQFGRRLFCEEGVHIVGSLEESILPITLNDAYGPICFYLLPYVKPAYVRAFLDQEIKGYPEALDAMIAAMNIDSSRRNVLVAHQFVRGASTCDSESALESVGGLDEVSADSFDAFDYVALGHLHSPQQIQRPTLRYGGSPLKYSLSEARQKKQMVLVELRGKGDTSISFVPYRPLHDLREIKGNYDQIMQEGATDVHFDDYVHITLTDEHMIPDAKARLHTVYPHIMELRYANIRLAYQQELVQKKEAQTPLAFVEELYELQNNQPMAQQQRSLIEELLEEIEEGL</sequence>
<gene>
    <name evidence="7" type="primary">sbcD</name>
    <name evidence="10" type="ORF">QUV96_04060</name>
</gene>
<accession>A0ABT7UAZ8</accession>
<reference evidence="10" key="1">
    <citation type="submission" date="2023-06" db="EMBL/GenBank/DDBJ databases">
        <title>Identification and characterization of horizontal gene transfer across gut microbiota members of farm animals based on homology search.</title>
        <authorList>
            <person name="Schwarzerova J."/>
            <person name="Nykrynova M."/>
            <person name="Jureckova K."/>
            <person name="Cejkova D."/>
            <person name="Rychlik I."/>
        </authorList>
    </citation>
    <scope>NUCLEOTIDE SEQUENCE</scope>
    <source>
        <strain evidence="10">ET39</strain>
    </source>
</reference>
<comment type="caution">
    <text evidence="10">The sequence shown here is derived from an EMBL/GenBank/DDBJ whole genome shotgun (WGS) entry which is preliminary data.</text>
</comment>
<evidence type="ECO:0000256" key="7">
    <source>
        <dbReference type="RuleBase" id="RU363069"/>
    </source>
</evidence>
<dbReference type="InterPro" id="IPR004593">
    <property type="entry name" value="SbcD"/>
</dbReference>
<dbReference type="Gene3D" id="3.60.21.10">
    <property type="match status" value="1"/>
</dbReference>
<comment type="subunit">
    <text evidence="2 7">Heterodimer of SbcC and SbcD.</text>
</comment>
<dbReference type="RefSeq" id="WP_289607278.1">
    <property type="nucleotide sequence ID" value="NZ_JAUDCG010000013.1"/>
</dbReference>
<evidence type="ECO:0000259" key="8">
    <source>
        <dbReference type="Pfam" id="PF00149"/>
    </source>
</evidence>
<feature type="domain" description="Nuclease SbcCD subunit D C-terminal" evidence="9">
    <location>
        <begin position="264"/>
        <end position="349"/>
    </location>
</feature>
<dbReference type="GO" id="GO:0004527">
    <property type="term" value="F:exonuclease activity"/>
    <property type="evidence" value="ECO:0007669"/>
    <property type="project" value="UniProtKB-KW"/>
</dbReference>
<keyword evidence="11" id="KW-1185">Reference proteome</keyword>
<dbReference type="CDD" id="cd00840">
    <property type="entry name" value="MPP_Mre11_N"/>
    <property type="match status" value="1"/>
</dbReference>
<dbReference type="PANTHER" id="PTHR30337:SF0">
    <property type="entry name" value="NUCLEASE SBCCD SUBUNIT D"/>
    <property type="match status" value="1"/>
</dbReference>
<evidence type="ECO:0000256" key="3">
    <source>
        <dbReference type="ARBA" id="ARBA00013365"/>
    </source>
</evidence>
<dbReference type="Pfam" id="PF00149">
    <property type="entry name" value="Metallophos"/>
    <property type="match status" value="1"/>
</dbReference>
<evidence type="ECO:0000256" key="2">
    <source>
        <dbReference type="ARBA" id="ARBA00011322"/>
    </source>
</evidence>
<keyword evidence="6 7" id="KW-0269">Exonuclease</keyword>
<dbReference type="InterPro" id="IPR004843">
    <property type="entry name" value="Calcineurin-like_PHP"/>
</dbReference>